<proteinExistence type="predicted"/>
<keyword evidence="2" id="KW-1185">Reference proteome</keyword>
<dbReference type="Proteomes" id="UP000324222">
    <property type="component" value="Unassembled WGS sequence"/>
</dbReference>
<dbReference type="AlphaFoldDB" id="A0A5B7GDZ3"/>
<name>A0A5B7GDZ3_PORTR</name>
<dbReference type="EMBL" id="VSRR010013430">
    <property type="protein sequence ID" value="MPC55786.1"/>
    <property type="molecule type" value="Genomic_DNA"/>
</dbReference>
<reference evidence="1 2" key="1">
    <citation type="submission" date="2019-05" db="EMBL/GenBank/DDBJ databases">
        <title>Another draft genome of Portunus trituberculatus and its Hox gene families provides insights of decapod evolution.</title>
        <authorList>
            <person name="Jeong J.-H."/>
            <person name="Song I."/>
            <person name="Kim S."/>
            <person name="Choi T."/>
            <person name="Kim D."/>
            <person name="Ryu S."/>
            <person name="Kim W."/>
        </authorList>
    </citation>
    <scope>NUCLEOTIDE SEQUENCE [LARGE SCALE GENOMIC DNA]</scope>
    <source>
        <tissue evidence="1">Muscle</tissue>
    </source>
</reference>
<sequence>MGSDTAKGGRHDSLHPERIVLATPQRLTPHSLLLLLLLLLLYHHHYHHARFSLNRIQKCFCAAPPLHLRGSS</sequence>
<accession>A0A5B7GDZ3</accession>
<organism evidence="1 2">
    <name type="scientific">Portunus trituberculatus</name>
    <name type="common">Swimming crab</name>
    <name type="synonym">Neptunus trituberculatus</name>
    <dbReference type="NCBI Taxonomy" id="210409"/>
    <lineage>
        <taxon>Eukaryota</taxon>
        <taxon>Metazoa</taxon>
        <taxon>Ecdysozoa</taxon>
        <taxon>Arthropoda</taxon>
        <taxon>Crustacea</taxon>
        <taxon>Multicrustacea</taxon>
        <taxon>Malacostraca</taxon>
        <taxon>Eumalacostraca</taxon>
        <taxon>Eucarida</taxon>
        <taxon>Decapoda</taxon>
        <taxon>Pleocyemata</taxon>
        <taxon>Brachyura</taxon>
        <taxon>Eubrachyura</taxon>
        <taxon>Portunoidea</taxon>
        <taxon>Portunidae</taxon>
        <taxon>Portuninae</taxon>
        <taxon>Portunus</taxon>
    </lineage>
</organism>
<evidence type="ECO:0000313" key="1">
    <source>
        <dbReference type="EMBL" id="MPC55786.1"/>
    </source>
</evidence>
<comment type="caution">
    <text evidence="1">The sequence shown here is derived from an EMBL/GenBank/DDBJ whole genome shotgun (WGS) entry which is preliminary data.</text>
</comment>
<protein>
    <submittedName>
        <fullName evidence="1">Uncharacterized protein</fullName>
    </submittedName>
</protein>
<gene>
    <name evidence="1" type="ORF">E2C01_049730</name>
</gene>
<evidence type="ECO:0000313" key="2">
    <source>
        <dbReference type="Proteomes" id="UP000324222"/>
    </source>
</evidence>